<sequence length="167" mass="19576">MIFTEKQLEFDFSRALSVEKLDQPGRILPEGMMFVDFVVETEDAFLLIDVKDPSHTKASTQDRLNFVTKLTSKTLVTKELVPKCRDSYTYLHLMNKDHKTIIYIVLICVEHLNFDPRLLPVVTSKMAARLKKEGHEPWKRTYISSCQILDFQRWNQVMPYPVRRIVA</sequence>
<evidence type="ECO:0000313" key="2">
    <source>
        <dbReference type="Proteomes" id="UP000471031"/>
    </source>
</evidence>
<accession>A0A845LB62</accession>
<dbReference type="AlphaFoldDB" id="A0A845LB62"/>
<dbReference type="RefSeq" id="WP_161262004.1">
    <property type="nucleotide sequence ID" value="NZ_JAFBDC010000007.1"/>
</dbReference>
<evidence type="ECO:0000313" key="1">
    <source>
        <dbReference type="EMBL" id="MZP43428.1"/>
    </source>
</evidence>
<reference evidence="1 2" key="1">
    <citation type="submission" date="2020-01" db="EMBL/GenBank/DDBJ databases">
        <title>Whole genome sequence of Heliobacterium gestii DSM 11169.</title>
        <authorList>
            <person name="Kyndt J.A."/>
            <person name="Meyer T.E."/>
        </authorList>
    </citation>
    <scope>NUCLEOTIDE SEQUENCE [LARGE SCALE GENOMIC DNA]</scope>
    <source>
        <strain evidence="1 2">DSM 11169</strain>
    </source>
</reference>
<dbReference type="OrthoDB" id="1551011at2"/>
<name>A0A845LB62_HELGE</name>
<protein>
    <submittedName>
        <fullName evidence="1">Uncharacterized protein</fullName>
    </submittedName>
</protein>
<keyword evidence="2" id="KW-1185">Reference proteome</keyword>
<dbReference type="Proteomes" id="UP000471031">
    <property type="component" value="Unassembled WGS sequence"/>
</dbReference>
<comment type="caution">
    <text evidence="1">The sequence shown here is derived from an EMBL/GenBank/DDBJ whole genome shotgun (WGS) entry which is preliminary data.</text>
</comment>
<organism evidence="1 2">
    <name type="scientific">Heliomicrobium gestii</name>
    <name type="common">Heliobacterium gestii</name>
    <dbReference type="NCBI Taxonomy" id="2699"/>
    <lineage>
        <taxon>Bacteria</taxon>
        <taxon>Bacillati</taxon>
        <taxon>Bacillota</taxon>
        <taxon>Clostridia</taxon>
        <taxon>Eubacteriales</taxon>
        <taxon>Heliobacteriaceae</taxon>
        <taxon>Heliomicrobium</taxon>
    </lineage>
</organism>
<dbReference type="EMBL" id="WXEX01000008">
    <property type="protein sequence ID" value="MZP43428.1"/>
    <property type="molecule type" value="Genomic_DNA"/>
</dbReference>
<proteinExistence type="predicted"/>
<gene>
    <name evidence="1" type="ORF">GTO89_10290</name>
</gene>